<keyword evidence="2" id="KW-1185">Reference proteome</keyword>
<organism evidence="1 2">
    <name type="scientific">Macrococcus brunensis</name>
    <dbReference type="NCBI Taxonomy" id="198483"/>
    <lineage>
        <taxon>Bacteria</taxon>
        <taxon>Bacillati</taxon>
        <taxon>Bacillota</taxon>
        <taxon>Bacilli</taxon>
        <taxon>Bacillales</taxon>
        <taxon>Staphylococcaceae</taxon>
        <taxon>Macrococcus</taxon>
    </lineage>
</organism>
<sequence>MPFDFQYHLNQLRTEMKVDFAGIAMPADLIMQNDIRWLHVSGADNERYQRIHLQKGKGIAGIVMKSGRNWLEREINNQTFTEDLFNYPIIRSEKLTSFLAVPLWKYNRVAGVLLIGNRTHRHLAEQIEDDMEHYLAEGFGPFYGKDVFNSEQPVLK</sequence>
<dbReference type="RefSeq" id="WP_133431369.1">
    <property type="nucleotide sequence ID" value="NZ_SCWA01000004.1"/>
</dbReference>
<evidence type="ECO:0000313" key="1">
    <source>
        <dbReference type="EMBL" id="TDL98428.1"/>
    </source>
</evidence>
<proteinExistence type="predicted"/>
<protein>
    <submittedName>
        <fullName evidence="1">GAF domain-containing protein</fullName>
    </submittedName>
</protein>
<dbReference type="AlphaFoldDB" id="A0A4R6BF88"/>
<name>A0A4R6BF88_9STAP</name>
<reference evidence="1 2" key="1">
    <citation type="submission" date="2019-01" db="EMBL/GenBank/DDBJ databases">
        <title>Draft genome sequences of the type strains of six Macrococcus species.</title>
        <authorList>
            <person name="Mazhar S."/>
            <person name="Altermann E."/>
            <person name="Hill C."/>
            <person name="Mcauliffe O."/>
        </authorList>
    </citation>
    <scope>NUCLEOTIDE SEQUENCE [LARGE SCALE GENOMIC DNA]</scope>
    <source>
        <strain evidence="1 2">CCM4811</strain>
    </source>
</reference>
<dbReference type="Gene3D" id="3.30.450.40">
    <property type="match status" value="1"/>
</dbReference>
<dbReference type="EMBL" id="SCWA01000004">
    <property type="protein sequence ID" value="TDL98428.1"/>
    <property type="molecule type" value="Genomic_DNA"/>
</dbReference>
<evidence type="ECO:0000313" key="2">
    <source>
        <dbReference type="Proteomes" id="UP000295310"/>
    </source>
</evidence>
<comment type="caution">
    <text evidence="1">The sequence shown here is derived from an EMBL/GenBank/DDBJ whole genome shotgun (WGS) entry which is preliminary data.</text>
</comment>
<gene>
    <name evidence="1" type="ORF">ERX27_03050</name>
</gene>
<dbReference type="InterPro" id="IPR029016">
    <property type="entry name" value="GAF-like_dom_sf"/>
</dbReference>
<dbReference type="Proteomes" id="UP000295310">
    <property type="component" value="Unassembled WGS sequence"/>
</dbReference>
<accession>A0A4R6BF88</accession>
<dbReference type="SUPFAM" id="SSF55781">
    <property type="entry name" value="GAF domain-like"/>
    <property type="match status" value="1"/>
</dbReference>
<dbReference type="OrthoDB" id="2360948at2"/>